<sequence length="192" mass="21249">MGCCIFRRFPPYFPPSPSPAQAFPSPGRHPSRPAAYVHRKRHVFSSNPYLHAHTSVSQKTPNMNRSAPTFPKTATNRAFFYAGEGSESPLPHRSSHADDSRPAIESRAKSNFCAWSERIDAGIPAGPAVQGVGDGGDRGNRHPHDRHPGDDHGRINRHDPPGRGGRSPLSSGPRPRPPRSRQWPGRRRPRTR</sequence>
<dbReference type="Proteomes" id="UP000005095">
    <property type="component" value="Chromosome"/>
</dbReference>
<name>J1AMW1_9EURY</name>
<feature type="compositionally biased region" description="Basic residues" evidence="1">
    <location>
        <begin position="176"/>
        <end position="192"/>
    </location>
</feature>
<feature type="compositionally biased region" description="Basic and acidic residues" evidence="1">
    <location>
        <begin position="135"/>
        <end position="161"/>
    </location>
</feature>
<reference evidence="2 3" key="1">
    <citation type="submission" date="2011-08" db="EMBL/GenBank/DDBJ databases">
        <title>The complete genome of Methanofollis liminatans DSM 4140.</title>
        <authorList>
            <consortium name="US DOE Joint Genome Institute (JGI-PGF)"/>
            <person name="Lucas S."/>
            <person name="Han J."/>
            <person name="Lapidus A."/>
            <person name="Bruce D."/>
            <person name="Goodwin L."/>
            <person name="Pitluck S."/>
            <person name="Peters L."/>
            <person name="Kyrpides N."/>
            <person name="Mavromatis K."/>
            <person name="Ivanova N."/>
            <person name="Mikhailova N."/>
            <person name="Lu M."/>
            <person name="Detter J.C."/>
            <person name="Tapia R."/>
            <person name="Han C."/>
            <person name="Land M."/>
            <person name="Hauser L."/>
            <person name="Markowitz V."/>
            <person name="Cheng J.-F."/>
            <person name="Hugenholtz P."/>
            <person name="Woyke T."/>
            <person name="Wu D."/>
            <person name="Spring S."/>
            <person name="Schuler E."/>
            <person name="Brambilla E."/>
            <person name="Klenk H.-P."/>
            <person name="Eisen J.A."/>
        </authorList>
    </citation>
    <scope>NUCLEOTIDE SEQUENCE [LARGE SCALE GENOMIC DNA]</scope>
    <source>
        <strain evidence="2 3">DSM 4140</strain>
    </source>
</reference>
<keyword evidence="3" id="KW-1185">Reference proteome</keyword>
<evidence type="ECO:0000313" key="3">
    <source>
        <dbReference type="Proteomes" id="UP000005095"/>
    </source>
</evidence>
<dbReference type="AlphaFoldDB" id="J1AMW1"/>
<gene>
    <name evidence="2" type="ORF">Metli_0204</name>
</gene>
<feature type="region of interest" description="Disordered" evidence="1">
    <location>
        <begin position="83"/>
        <end position="104"/>
    </location>
</feature>
<feature type="compositionally biased region" description="Basic and acidic residues" evidence="1">
    <location>
        <begin position="95"/>
        <end position="104"/>
    </location>
</feature>
<dbReference type="EMBL" id="CM001555">
    <property type="protein sequence ID" value="EJG06178.1"/>
    <property type="molecule type" value="Genomic_DNA"/>
</dbReference>
<dbReference type="HOGENOM" id="CLU_1412376_0_0_2"/>
<accession>J1AMW1</accession>
<organism evidence="2 3">
    <name type="scientific">Methanofollis liminatans DSM 4140</name>
    <dbReference type="NCBI Taxonomy" id="28892"/>
    <lineage>
        <taxon>Archaea</taxon>
        <taxon>Methanobacteriati</taxon>
        <taxon>Methanobacteriota</taxon>
        <taxon>Stenosarchaea group</taxon>
        <taxon>Methanomicrobia</taxon>
        <taxon>Methanomicrobiales</taxon>
        <taxon>Methanomicrobiaceae</taxon>
        <taxon>Methanofollis</taxon>
    </lineage>
</organism>
<feature type="region of interest" description="Disordered" evidence="1">
    <location>
        <begin position="123"/>
        <end position="192"/>
    </location>
</feature>
<evidence type="ECO:0000313" key="2">
    <source>
        <dbReference type="EMBL" id="EJG06178.1"/>
    </source>
</evidence>
<evidence type="ECO:0000256" key="1">
    <source>
        <dbReference type="SAM" id="MobiDB-lite"/>
    </source>
</evidence>
<proteinExistence type="predicted"/>
<protein>
    <submittedName>
        <fullName evidence="2">Uncharacterized protein</fullName>
    </submittedName>
</protein>